<dbReference type="OrthoDB" id="2839137at2759"/>
<protein>
    <submittedName>
        <fullName evidence="2">Uncharacterized protein</fullName>
    </submittedName>
</protein>
<dbReference type="AlphaFoldDB" id="A0A4S4LMG3"/>
<evidence type="ECO:0000256" key="1">
    <source>
        <dbReference type="SAM" id="MobiDB-lite"/>
    </source>
</evidence>
<comment type="caution">
    <text evidence="2">The sequence shown here is derived from an EMBL/GenBank/DDBJ whole genome shotgun (WGS) entry which is preliminary data.</text>
</comment>
<evidence type="ECO:0000313" key="3">
    <source>
        <dbReference type="Proteomes" id="UP000310158"/>
    </source>
</evidence>
<proteinExistence type="predicted"/>
<dbReference type="Proteomes" id="UP000310158">
    <property type="component" value="Unassembled WGS sequence"/>
</dbReference>
<reference evidence="2 3" key="1">
    <citation type="submission" date="2019-02" db="EMBL/GenBank/DDBJ databases">
        <title>Genome sequencing of the rare red list fungi Bondarzewia mesenterica.</title>
        <authorList>
            <person name="Buettner E."/>
            <person name="Kellner H."/>
        </authorList>
    </citation>
    <scope>NUCLEOTIDE SEQUENCE [LARGE SCALE GENOMIC DNA]</scope>
    <source>
        <strain evidence="2 3">DSM 108281</strain>
    </source>
</reference>
<evidence type="ECO:0000313" key="2">
    <source>
        <dbReference type="EMBL" id="THH13319.1"/>
    </source>
</evidence>
<accession>A0A4S4LMG3</accession>
<name>A0A4S4LMG3_9AGAM</name>
<gene>
    <name evidence="2" type="ORF">EW146_g6894</name>
</gene>
<feature type="compositionally biased region" description="Basic and acidic residues" evidence="1">
    <location>
        <begin position="494"/>
        <end position="505"/>
    </location>
</feature>
<keyword evidence="3" id="KW-1185">Reference proteome</keyword>
<dbReference type="EMBL" id="SGPL01000365">
    <property type="protein sequence ID" value="THH13319.1"/>
    <property type="molecule type" value="Genomic_DNA"/>
</dbReference>
<sequence length="505" mass="57076">MTEAVKDSIDSSDAGTVSVKMYRPDTRVIHSLDSARLQPSDFYDISGKAEPIFRFISTGDTLSTSKRHASFPYMWLTGTAAGPFPKGTHGFLYFHTSQTALIASQIRFRVTADGQSSSAFADGHDLLLPDGTPWKLELSHILHFKSWNTLLDLLYTENPSLKSITKDDTFAHRSRIIRSLDPLRLKATDFHDISNSLRPRYAIEDPDSQSLLYTTILYEMVAMKNDGRFTFPPGTHGFLYYVHPTLMEAGQLRFRITKNDNPSSFAEGKDLTFSSGLPWHMVVRSHPKYDAFLQLLRKDNLVKDEHSANVPQIEGSNGHISVDLRMPRIRTRNPIVTSFGQPFAINLRFTAFSIWVSSGKEIRAFQLQHPLKRHGRMVLRYISGRMLCCFEPSPLPEHKGKRNVAIRLLKMMEPLQLHPNSAGEITMRPPEEGQLIMQHDRVWTYDANKNNKAGRGLRLLFEMGANALASNGDNEQQLAQPVQPPSQDEAEPLSDDRSRLAEALQ</sequence>
<feature type="compositionally biased region" description="Polar residues" evidence="1">
    <location>
        <begin position="471"/>
        <end position="480"/>
    </location>
</feature>
<organism evidence="2 3">
    <name type="scientific">Bondarzewia mesenterica</name>
    <dbReference type="NCBI Taxonomy" id="1095465"/>
    <lineage>
        <taxon>Eukaryota</taxon>
        <taxon>Fungi</taxon>
        <taxon>Dikarya</taxon>
        <taxon>Basidiomycota</taxon>
        <taxon>Agaricomycotina</taxon>
        <taxon>Agaricomycetes</taxon>
        <taxon>Russulales</taxon>
        <taxon>Bondarzewiaceae</taxon>
        <taxon>Bondarzewia</taxon>
    </lineage>
</organism>
<feature type="region of interest" description="Disordered" evidence="1">
    <location>
        <begin position="471"/>
        <end position="505"/>
    </location>
</feature>